<dbReference type="Proteomes" id="UP000799428">
    <property type="component" value="Unassembled WGS sequence"/>
</dbReference>
<evidence type="ECO:0000313" key="3">
    <source>
        <dbReference type="Proteomes" id="UP000799428"/>
    </source>
</evidence>
<gene>
    <name evidence="2" type="ORF">K504DRAFT_463019</name>
</gene>
<dbReference type="AlphaFoldDB" id="A0A6G1JUV5"/>
<organism evidence="2 3">
    <name type="scientific">Pleomassaria siparia CBS 279.74</name>
    <dbReference type="NCBI Taxonomy" id="1314801"/>
    <lineage>
        <taxon>Eukaryota</taxon>
        <taxon>Fungi</taxon>
        <taxon>Dikarya</taxon>
        <taxon>Ascomycota</taxon>
        <taxon>Pezizomycotina</taxon>
        <taxon>Dothideomycetes</taxon>
        <taxon>Pleosporomycetidae</taxon>
        <taxon>Pleosporales</taxon>
        <taxon>Pleomassariaceae</taxon>
        <taxon>Pleomassaria</taxon>
    </lineage>
</organism>
<dbReference type="Pfam" id="PF07961">
    <property type="entry name" value="MBA1"/>
    <property type="match status" value="1"/>
</dbReference>
<proteinExistence type="predicted"/>
<dbReference type="OrthoDB" id="19619at2759"/>
<accession>A0A6G1JUV5</accession>
<feature type="region of interest" description="Disordered" evidence="1">
    <location>
        <begin position="255"/>
        <end position="275"/>
    </location>
</feature>
<protein>
    <submittedName>
        <fullName evidence="2">Uncharacterized protein</fullName>
    </submittedName>
</protein>
<sequence length="331" mass="38415">MSTKLPIRIIRPLHRQCLFQRAPVRQFSISIALQAKKATRKPQISPSPQAEMDAAYRSDENIPDDLGLISGTFIRPPIWKLPIRNLKQWSQFEWNYVKSKVKGWYSLYVYRNICGTPKLDINILSDRRQLRVEAGIKYRNMYTFFADKNKKALSEICLSGVGTALNERLRSRPDNVKLHWKITKGDDVLPTIVSNRAQELNLPGYPQSAIRQLVFRVQRTHRLETKKSAAPPTPVAQVQDLPKKKKQRAIVWTPDGREPPEEVTNVAEGESTSTSRVEEQVTEYLVLQKRVLRGREDKHWRIWGFTSETTLDSIKRDERWQKQLVDYSVPN</sequence>
<dbReference type="Gene3D" id="3.10.450.240">
    <property type="match status" value="1"/>
</dbReference>
<dbReference type="GO" id="GO:0005743">
    <property type="term" value="C:mitochondrial inner membrane"/>
    <property type="evidence" value="ECO:0007669"/>
    <property type="project" value="InterPro"/>
</dbReference>
<evidence type="ECO:0000313" key="2">
    <source>
        <dbReference type="EMBL" id="KAF2703947.1"/>
    </source>
</evidence>
<evidence type="ECO:0000256" key="1">
    <source>
        <dbReference type="SAM" id="MobiDB-lite"/>
    </source>
</evidence>
<keyword evidence="3" id="KW-1185">Reference proteome</keyword>
<reference evidence="2" key="1">
    <citation type="journal article" date="2020" name="Stud. Mycol.">
        <title>101 Dothideomycetes genomes: a test case for predicting lifestyles and emergence of pathogens.</title>
        <authorList>
            <person name="Haridas S."/>
            <person name="Albert R."/>
            <person name="Binder M."/>
            <person name="Bloem J."/>
            <person name="Labutti K."/>
            <person name="Salamov A."/>
            <person name="Andreopoulos B."/>
            <person name="Baker S."/>
            <person name="Barry K."/>
            <person name="Bills G."/>
            <person name="Bluhm B."/>
            <person name="Cannon C."/>
            <person name="Castanera R."/>
            <person name="Culley D."/>
            <person name="Daum C."/>
            <person name="Ezra D."/>
            <person name="Gonzalez J."/>
            <person name="Henrissat B."/>
            <person name="Kuo A."/>
            <person name="Liang C."/>
            <person name="Lipzen A."/>
            <person name="Lutzoni F."/>
            <person name="Magnuson J."/>
            <person name="Mondo S."/>
            <person name="Nolan M."/>
            <person name="Ohm R."/>
            <person name="Pangilinan J."/>
            <person name="Park H.-J."/>
            <person name="Ramirez L."/>
            <person name="Alfaro M."/>
            <person name="Sun H."/>
            <person name="Tritt A."/>
            <person name="Yoshinaga Y."/>
            <person name="Zwiers L.-H."/>
            <person name="Turgeon B."/>
            <person name="Goodwin S."/>
            <person name="Spatafora J."/>
            <person name="Crous P."/>
            <person name="Grigoriev I."/>
        </authorList>
    </citation>
    <scope>NUCLEOTIDE SEQUENCE</scope>
    <source>
        <strain evidence="2">CBS 279.74</strain>
    </source>
</reference>
<dbReference type="EMBL" id="MU005784">
    <property type="protein sequence ID" value="KAF2703947.1"/>
    <property type="molecule type" value="Genomic_DNA"/>
</dbReference>
<name>A0A6G1JUV5_9PLEO</name>
<dbReference type="InterPro" id="IPR024621">
    <property type="entry name" value="Mba1"/>
</dbReference>
<dbReference type="GO" id="GO:0032979">
    <property type="term" value="P:protein insertion into mitochondrial inner membrane from matrix"/>
    <property type="evidence" value="ECO:0007669"/>
    <property type="project" value="InterPro"/>
</dbReference>